<reference evidence="6" key="2">
    <citation type="journal article" date="2007" name="PLoS Biol.">
        <title>Survey sequencing and comparative analysis of the elephant shark (Callorhinchus milii) genome.</title>
        <authorList>
            <person name="Venkatesh B."/>
            <person name="Kirkness E.F."/>
            <person name="Loh Y.H."/>
            <person name="Halpern A.L."/>
            <person name="Lee A.P."/>
            <person name="Johnson J."/>
            <person name="Dandona N."/>
            <person name="Viswanathan L.D."/>
            <person name="Tay A."/>
            <person name="Venter J.C."/>
            <person name="Strausberg R.L."/>
            <person name="Brenner S."/>
        </authorList>
    </citation>
    <scope>NUCLEOTIDE SEQUENCE [LARGE SCALE GENOMIC DNA]</scope>
</reference>
<keyword evidence="2" id="KW-0963">Cytoplasm</keyword>
<protein>
    <submittedName>
        <fullName evidence="5">Dynein axonemal intermediate chain 3</fullName>
    </submittedName>
</protein>
<dbReference type="AlphaFoldDB" id="A0A4W3HMR7"/>
<dbReference type="SUPFAM" id="SSF50978">
    <property type="entry name" value="WD40 repeat-like"/>
    <property type="match status" value="1"/>
</dbReference>
<organism evidence="5 6">
    <name type="scientific">Callorhinchus milii</name>
    <name type="common">Ghost shark</name>
    <dbReference type="NCBI Taxonomy" id="7868"/>
    <lineage>
        <taxon>Eukaryota</taxon>
        <taxon>Metazoa</taxon>
        <taxon>Chordata</taxon>
        <taxon>Craniata</taxon>
        <taxon>Vertebrata</taxon>
        <taxon>Chondrichthyes</taxon>
        <taxon>Holocephali</taxon>
        <taxon>Chimaeriformes</taxon>
        <taxon>Callorhinchidae</taxon>
        <taxon>Callorhinchus</taxon>
    </lineage>
</organism>
<dbReference type="GO" id="GO:0060294">
    <property type="term" value="P:cilium movement involved in cell motility"/>
    <property type="evidence" value="ECO:0007669"/>
    <property type="project" value="TreeGrafter"/>
</dbReference>
<keyword evidence="6" id="KW-1185">Reference proteome</keyword>
<dbReference type="GO" id="GO:0036159">
    <property type="term" value="P:inner dynein arm assembly"/>
    <property type="evidence" value="ECO:0007669"/>
    <property type="project" value="TreeGrafter"/>
</dbReference>
<dbReference type="GO" id="GO:0036156">
    <property type="term" value="C:inner dynein arm"/>
    <property type="evidence" value="ECO:0007669"/>
    <property type="project" value="TreeGrafter"/>
</dbReference>
<reference evidence="6" key="3">
    <citation type="journal article" date="2014" name="Nature">
        <title>Elephant shark genome provides unique insights into gnathostome evolution.</title>
        <authorList>
            <consortium name="International Elephant Shark Genome Sequencing Consortium"/>
            <person name="Venkatesh B."/>
            <person name="Lee A.P."/>
            <person name="Ravi V."/>
            <person name="Maurya A.K."/>
            <person name="Lian M.M."/>
            <person name="Swann J.B."/>
            <person name="Ohta Y."/>
            <person name="Flajnik M.F."/>
            <person name="Sutoh Y."/>
            <person name="Kasahara M."/>
            <person name="Hoon S."/>
            <person name="Gangu V."/>
            <person name="Roy S.W."/>
            <person name="Irimia M."/>
            <person name="Korzh V."/>
            <person name="Kondrychyn I."/>
            <person name="Lim Z.W."/>
            <person name="Tay B.H."/>
            <person name="Tohari S."/>
            <person name="Kong K.W."/>
            <person name="Ho S."/>
            <person name="Lorente-Galdos B."/>
            <person name="Quilez J."/>
            <person name="Marques-Bonet T."/>
            <person name="Raney B.J."/>
            <person name="Ingham P.W."/>
            <person name="Tay A."/>
            <person name="Hillier L.W."/>
            <person name="Minx P."/>
            <person name="Boehm T."/>
            <person name="Wilson R.K."/>
            <person name="Brenner S."/>
            <person name="Warren W.C."/>
        </authorList>
    </citation>
    <scope>NUCLEOTIDE SEQUENCE [LARGE SCALE GENOMIC DNA]</scope>
</reference>
<dbReference type="InterPro" id="IPR050687">
    <property type="entry name" value="Dynein_IC"/>
</dbReference>
<keyword evidence="4" id="KW-0677">Repeat</keyword>
<evidence type="ECO:0000313" key="6">
    <source>
        <dbReference type="Proteomes" id="UP000314986"/>
    </source>
</evidence>
<evidence type="ECO:0000313" key="5">
    <source>
        <dbReference type="Ensembl" id="ENSCMIP00000017366.1"/>
    </source>
</evidence>
<dbReference type="Gene3D" id="2.130.10.10">
    <property type="entry name" value="YVTN repeat-like/Quinoprotein amine dehydrogenase"/>
    <property type="match status" value="2"/>
</dbReference>
<dbReference type="PANTHER" id="PTHR12442">
    <property type="entry name" value="DYNEIN INTERMEDIATE CHAIN"/>
    <property type="match status" value="1"/>
</dbReference>
<dbReference type="InterPro" id="IPR001680">
    <property type="entry name" value="WD40_rpt"/>
</dbReference>
<dbReference type="InterPro" id="IPR036322">
    <property type="entry name" value="WD40_repeat_dom_sf"/>
</dbReference>
<dbReference type="SMART" id="SM00320">
    <property type="entry name" value="WD40"/>
    <property type="match status" value="5"/>
</dbReference>
<dbReference type="Proteomes" id="UP000314986">
    <property type="component" value="Unassembled WGS sequence"/>
</dbReference>
<reference evidence="5" key="5">
    <citation type="submission" date="2025-09" db="UniProtKB">
        <authorList>
            <consortium name="Ensembl"/>
        </authorList>
    </citation>
    <scope>IDENTIFICATION</scope>
</reference>
<keyword evidence="3" id="KW-0853">WD repeat</keyword>
<dbReference type="GO" id="GO:0045503">
    <property type="term" value="F:dynein light chain binding"/>
    <property type="evidence" value="ECO:0007669"/>
    <property type="project" value="TreeGrafter"/>
</dbReference>
<evidence type="ECO:0000256" key="1">
    <source>
        <dbReference type="ARBA" id="ARBA00004496"/>
    </source>
</evidence>
<proteinExistence type="predicted"/>
<comment type="subcellular location">
    <subcellularLocation>
        <location evidence="1">Cytoplasm</location>
    </subcellularLocation>
</comment>
<dbReference type="InterPro" id="IPR015943">
    <property type="entry name" value="WD40/YVTN_repeat-like_dom_sf"/>
</dbReference>
<gene>
    <name evidence="5" type="primary">dnai3</name>
</gene>
<accession>A0A4W3HMR7</accession>
<evidence type="ECO:0000256" key="2">
    <source>
        <dbReference type="ARBA" id="ARBA00022490"/>
    </source>
</evidence>
<dbReference type="Ensembl" id="ENSCMIT00000017704.1">
    <property type="protein sequence ID" value="ENSCMIP00000017366.1"/>
    <property type="gene ID" value="ENSCMIG00000008279.1"/>
</dbReference>
<reference evidence="5" key="4">
    <citation type="submission" date="2025-08" db="UniProtKB">
        <authorList>
            <consortium name="Ensembl"/>
        </authorList>
    </citation>
    <scope>IDENTIFICATION</scope>
</reference>
<sequence>MNTAANMHQSGRFLAKNTNTNFFAGSLEGIVPLFLTSKTQEIFHCIIAEDIMEERPYMFIKKEDIIRDMNERQAISDFHPIKQTILDYPEEEILLVYDKDFSHGQNFYIASEKPSLRIHDFLQMLDQKTEEEEEAYVTKFSDFKPWVSLGSGIEIEHEMVKESETKVKFRISRIRKEFGSKVLFTDRSASAAKDSYVECASYPDSSFSLKMMERDVGVQAVAQLQETNTQTKWTYPRNACTQSVAREFTEEGKKEHLESKDFKDFINSVSLRFEIALQQNEIMDVFYNDWKGLSDEEATFGGKADSHLKEYQSFTDIRHSKGKRISHIEWHPIFTGIVAVSIVENISMEDKINLNMKPFADASYILFWNFNDPINPQVILECPEDIYSFQFCPTDPNVIAGGCKNGQVLVYFLVMWDLALAGKVEETATHTIMLSIILPVVRYCAVSAIEYSHSFAITDLCWLPNHFEVTRLGTPSESKDRICVQLITCSPDCNVLFWDVRHPKVLARSMLDKRKGDEKELENPDGIPDTFKHLDLCWSPLLSFAEIICTFLVSLDKPTHGKVFNISVLDYSSLRVPSIRNLKTLDNINTFSFIGTEDGEIVYTDWRVEKDSDTGKLISPSPSHCFSVHDGPVEIVQRSPFFNDIILSVGGWTFAIWKEGVFIGPLFHSACSLKRCTSGHWSLSRPGVFLIGKENGNIEVWDLLEKTHEPSQIQNISSAPITCIKPSIFSPKQHFLAVSDGAGTLLILEVPWTIRHSSNHEKANIQNYFEREVKRLEYFAARKKTRVKEPVEEPETKEI</sequence>
<reference evidence="6" key="1">
    <citation type="journal article" date="2006" name="Science">
        <title>Ancient noncoding elements conserved in the human genome.</title>
        <authorList>
            <person name="Venkatesh B."/>
            <person name="Kirkness E.F."/>
            <person name="Loh Y.H."/>
            <person name="Halpern A.L."/>
            <person name="Lee A.P."/>
            <person name="Johnson J."/>
            <person name="Dandona N."/>
            <person name="Viswanathan L.D."/>
            <person name="Tay A."/>
            <person name="Venter J.C."/>
            <person name="Strausberg R.L."/>
            <person name="Brenner S."/>
        </authorList>
    </citation>
    <scope>NUCLEOTIDE SEQUENCE [LARGE SCALE GENOMIC DNA]</scope>
</reference>
<evidence type="ECO:0000256" key="3">
    <source>
        <dbReference type="ARBA" id="ARBA00022574"/>
    </source>
</evidence>
<dbReference type="GeneTree" id="ENSGT00940000156924"/>
<dbReference type="PANTHER" id="PTHR12442:SF5">
    <property type="entry name" value="DYNEIN AXONEMAL INTERMEDIATE CHAIN 3"/>
    <property type="match status" value="1"/>
</dbReference>
<name>A0A4W3HMR7_CALMI</name>
<evidence type="ECO:0000256" key="4">
    <source>
        <dbReference type="ARBA" id="ARBA00022737"/>
    </source>
</evidence>
<dbReference type="GO" id="GO:0045504">
    <property type="term" value="F:dynein heavy chain binding"/>
    <property type="evidence" value="ECO:0007669"/>
    <property type="project" value="TreeGrafter"/>
</dbReference>